<evidence type="ECO:0000256" key="1">
    <source>
        <dbReference type="ARBA" id="ARBA00004651"/>
    </source>
</evidence>
<dbReference type="EMBL" id="JADOUF010000001">
    <property type="protein sequence ID" value="MBG6135323.1"/>
    <property type="molecule type" value="Genomic_DNA"/>
</dbReference>
<evidence type="ECO:0000256" key="4">
    <source>
        <dbReference type="ARBA" id="ARBA00022692"/>
    </source>
</evidence>
<feature type="transmembrane region" description="Helical" evidence="7">
    <location>
        <begin position="161"/>
        <end position="185"/>
    </location>
</feature>
<reference evidence="9" key="1">
    <citation type="submission" date="2020-11" db="EMBL/GenBank/DDBJ databases">
        <title>Sequencing the genomes of 1000 actinobacteria strains.</title>
        <authorList>
            <person name="Klenk H.-P."/>
        </authorList>
    </citation>
    <scope>NUCLEOTIDE SEQUENCE</scope>
    <source>
        <strain evidence="9">DSM 45356</strain>
    </source>
</reference>
<keyword evidence="5 7" id="KW-1133">Transmembrane helix</keyword>
<protein>
    <submittedName>
        <fullName evidence="9">Multiple sugar transport system permease protein</fullName>
    </submittedName>
</protein>
<dbReference type="InterPro" id="IPR051393">
    <property type="entry name" value="ABC_transporter_permease"/>
</dbReference>
<dbReference type="InterPro" id="IPR000515">
    <property type="entry name" value="MetI-like"/>
</dbReference>
<feature type="transmembrane region" description="Helical" evidence="7">
    <location>
        <begin position="12"/>
        <end position="38"/>
    </location>
</feature>
<dbReference type="Gene3D" id="1.10.3720.10">
    <property type="entry name" value="MetI-like"/>
    <property type="match status" value="1"/>
</dbReference>
<dbReference type="Proteomes" id="UP000622552">
    <property type="component" value="Unassembled WGS sequence"/>
</dbReference>
<evidence type="ECO:0000256" key="2">
    <source>
        <dbReference type="ARBA" id="ARBA00022448"/>
    </source>
</evidence>
<dbReference type="GO" id="GO:0055085">
    <property type="term" value="P:transmembrane transport"/>
    <property type="evidence" value="ECO:0007669"/>
    <property type="project" value="InterPro"/>
</dbReference>
<keyword evidence="4 7" id="KW-0812">Transmembrane</keyword>
<organism evidence="9 10">
    <name type="scientific">Longispora fulva</name>
    <dbReference type="NCBI Taxonomy" id="619741"/>
    <lineage>
        <taxon>Bacteria</taxon>
        <taxon>Bacillati</taxon>
        <taxon>Actinomycetota</taxon>
        <taxon>Actinomycetes</taxon>
        <taxon>Micromonosporales</taxon>
        <taxon>Micromonosporaceae</taxon>
        <taxon>Longispora</taxon>
    </lineage>
</organism>
<dbReference type="PANTHER" id="PTHR30193">
    <property type="entry name" value="ABC TRANSPORTER PERMEASE PROTEIN"/>
    <property type="match status" value="1"/>
</dbReference>
<feature type="transmembrane region" description="Helical" evidence="7">
    <location>
        <begin position="206"/>
        <end position="226"/>
    </location>
</feature>
<dbReference type="CDD" id="cd06261">
    <property type="entry name" value="TM_PBP2"/>
    <property type="match status" value="1"/>
</dbReference>
<feature type="domain" description="ABC transmembrane type-1" evidence="8">
    <location>
        <begin position="68"/>
        <end position="295"/>
    </location>
</feature>
<evidence type="ECO:0000259" key="8">
    <source>
        <dbReference type="PROSITE" id="PS50928"/>
    </source>
</evidence>
<dbReference type="InterPro" id="IPR035906">
    <property type="entry name" value="MetI-like_sf"/>
</dbReference>
<accession>A0A8J7GG09</accession>
<evidence type="ECO:0000256" key="3">
    <source>
        <dbReference type="ARBA" id="ARBA00022475"/>
    </source>
</evidence>
<dbReference type="Pfam" id="PF00528">
    <property type="entry name" value="BPD_transp_1"/>
    <property type="match status" value="1"/>
</dbReference>
<evidence type="ECO:0000256" key="5">
    <source>
        <dbReference type="ARBA" id="ARBA00022989"/>
    </source>
</evidence>
<gene>
    <name evidence="9" type="ORF">IW245_001517</name>
</gene>
<feature type="transmembrane region" description="Helical" evidence="7">
    <location>
        <begin position="72"/>
        <end position="94"/>
    </location>
</feature>
<evidence type="ECO:0000313" key="9">
    <source>
        <dbReference type="EMBL" id="MBG6135323.1"/>
    </source>
</evidence>
<keyword evidence="9" id="KW-0762">Sugar transport</keyword>
<feature type="transmembrane region" description="Helical" evidence="7">
    <location>
        <begin position="273"/>
        <end position="296"/>
    </location>
</feature>
<keyword evidence="3" id="KW-1003">Cell membrane</keyword>
<sequence length="307" mass="33414">MRYAARRRLAVISFTAPALLGITIFFVYPLVASVFLSFTKFDLLSTPRWVGFDNYAFMFEDASLRKAVYNTAWLVAVMVPAKVLGSLLTGFLLTKYRKASGFYRTIFYLPYLAPPVAATIAFVALFKPGTGPVNAILESVGIDGPLWFNDPDLSKPSLTLLLLWGMGDLVVIFLAAMLDVPTALYEAAELDGANAWHKMRHITLPTISPVILFAVITTTIATLQYFTQAAVAASVASDQATTGGGISSTFGYPQESTFTYPLWLYVVGFRYGAMGYANALAVVLFLVAFSVTVILLRRNKAFLGGAS</sequence>
<dbReference type="PANTHER" id="PTHR30193:SF1">
    <property type="entry name" value="ABC TRANSPORTER PERMEASE PROTEIN YESP-RELATED"/>
    <property type="match status" value="1"/>
</dbReference>
<evidence type="ECO:0000256" key="7">
    <source>
        <dbReference type="RuleBase" id="RU363032"/>
    </source>
</evidence>
<evidence type="ECO:0000256" key="6">
    <source>
        <dbReference type="ARBA" id="ARBA00023136"/>
    </source>
</evidence>
<comment type="similarity">
    <text evidence="7">Belongs to the binding-protein-dependent transport system permease family.</text>
</comment>
<dbReference type="SUPFAM" id="SSF160964">
    <property type="entry name" value="MalF N-terminal region-like"/>
    <property type="match status" value="1"/>
</dbReference>
<dbReference type="PROSITE" id="PS50928">
    <property type="entry name" value="ABC_TM1"/>
    <property type="match status" value="1"/>
</dbReference>
<comment type="subcellular location">
    <subcellularLocation>
        <location evidence="1 7">Cell membrane</location>
        <topology evidence="1 7">Multi-pass membrane protein</topology>
    </subcellularLocation>
</comment>
<evidence type="ECO:0000313" key="10">
    <source>
        <dbReference type="Proteomes" id="UP000622552"/>
    </source>
</evidence>
<dbReference type="RefSeq" id="WP_197002443.1">
    <property type="nucleotide sequence ID" value="NZ_BONS01000003.1"/>
</dbReference>
<proteinExistence type="inferred from homology"/>
<dbReference type="SUPFAM" id="SSF161098">
    <property type="entry name" value="MetI-like"/>
    <property type="match status" value="1"/>
</dbReference>
<keyword evidence="10" id="KW-1185">Reference proteome</keyword>
<comment type="caution">
    <text evidence="9">The sequence shown here is derived from an EMBL/GenBank/DDBJ whole genome shotgun (WGS) entry which is preliminary data.</text>
</comment>
<dbReference type="GO" id="GO:0005886">
    <property type="term" value="C:plasma membrane"/>
    <property type="evidence" value="ECO:0007669"/>
    <property type="project" value="UniProtKB-SubCell"/>
</dbReference>
<feature type="transmembrane region" description="Helical" evidence="7">
    <location>
        <begin position="106"/>
        <end position="126"/>
    </location>
</feature>
<keyword evidence="6 7" id="KW-0472">Membrane</keyword>
<dbReference type="AlphaFoldDB" id="A0A8J7GG09"/>
<name>A0A8J7GG09_9ACTN</name>
<keyword evidence="2 7" id="KW-0813">Transport</keyword>